<name>A0A2V1MYG2_9LACO</name>
<feature type="domain" description="L,D-TPase catalytic" evidence="8">
    <location>
        <begin position="71"/>
        <end position="195"/>
    </location>
</feature>
<reference evidence="9 10" key="1">
    <citation type="journal article" date="2018" name="Int. J. Syst. Evol. Microbiol.">
        <title>Lactobacillus bambusae sp. nov., isolated from a traditional fermented Ma-bamboo shoots of Taiwan.</title>
        <authorList>
            <person name="Wang L.-T."/>
        </authorList>
    </citation>
    <scope>NUCLEOTIDE SEQUENCE [LARGE SCALE GENOMIC DNA]</scope>
    <source>
        <strain evidence="9 10">BS-W1</strain>
    </source>
</reference>
<keyword evidence="3 6" id="KW-0133">Cell shape</keyword>
<feature type="active site" description="Nucleophile" evidence="6">
    <location>
        <position position="171"/>
    </location>
</feature>
<keyword evidence="10" id="KW-1185">Reference proteome</keyword>
<proteinExistence type="predicted"/>
<dbReference type="PROSITE" id="PS52029">
    <property type="entry name" value="LD_TPASE"/>
    <property type="match status" value="1"/>
</dbReference>
<evidence type="ECO:0000256" key="2">
    <source>
        <dbReference type="ARBA" id="ARBA00022679"/>
    </source>
</evidence>
<organism evidence="9 10">
    <name type="scientific">Levilactobacillus bambusae</name>
    <dbReference type="NCBI Taxonomy" id="2024736"/>
    <lineage>
        <taxon>Bacteria</taxon>
        <taxon>Bacillati</taxon>
        <taxon>Bacillota</taxon>
        <taxon>Bacilli</taxon>
        <taxon>Lactobacillales</taxon>
        <taxon>Lactobacillaceae</taxon>
        <taxon>Levilactobacillus</taxon>
    </lineage>
</organism>
<evidence type="ECO:0000256" key="7">
    <source>
        <dbReference type="SAM" id="MobiDB-lite"/>
    </source>
</evidence>
<evidence type="ECO:0000313" key="10">
    <source>
        <dbReference type="Proteomes" id="UP000245080"/>
    </source>
</evidence>
<dbReference type="EMBL" id="QCXQ01000002">
    <property type="protein sequence ID" value="PWG00051.1"/>
    <property type="molecule type" value="Genomic_DNA"/>
</dbReference>
<evidence type="ECO:0000313" key="9">
    <source>
        <dbReference type="EMBL" id="PWG00051.1"/>
    </source>
</evidence>
<dbReference type="CDD" id="cd16913">
    <property type="entry name" value="YkuD_like"/>
    <property type="match status" value="1"/>
</dbReference>
<dbReference type="InterPro" id="IPR005490">
    <property type="entry name" value="LD_TPept_cat_dom"/>
</dbReference>
<feature type="active site" description="Proton donor/acceptor" evidence="6">
    <location>
        <position position="144"/>
    </location>
</feature>
<evidence type="ECO:0000256" key="5">
    <source>
        <dbReference type="ARBA" id="ARBA00023316"/>
    </source>
</evidence>
<evidence type="ECO:0000256" key="4">
    <source>
        <dbReference type="ARBA" id="ARBA00022984"/>
    </source>
</evidence>
<dbReference type="GO" id="GO:0016740">
    <property type="term" value="F:transferase activity"/>
    <property type="evidence" value="ECO:0007669"/>
    <property type="project" value="UniProtKB-KW"/>
</dbReference>
<dbReference type="OrthoDB" id="177750at2"/>
<dbReference type="GO" id="GO:0071555">
    <property type="term" value="P:cell wall organization"/>
    <property type="evidence" value="ECO:0007669"/>
    <property type="project" value="UniProtKB-UniRule"/>
</dbReference>
<evidence type="ECO:0000256" key="6">
    <source>
        <dbReference type="PROSITE-ProRule" id="PRU01373"/>
    </source>
</evidence>
<keyword evidence="5 6" id="KW-0961">Cell wall biogenesis/degradation</keyword>
<comment type="pathway">
    <text evidence="1 6">Cell wall biogenesis; peptidoglycan biosynthesis.</text>
</comment>
<dbReference type="InterPro" id="IPR038063">
    <property type="entry name" value="Transpep_catalytic_dom"/>
</dbReference>
<dbReference type="UniPathway" id="UPA00219"/>
<comment type="caution">
    <text evidence="9">The sequence shown here is derived from an EMBL/GenBank/DDBJ whole genome shotgun (WGS) entry which is preliminary data.</text>
</comment>
<evidence type="ECO:0000259" key="8">
    <source>
        <dbReference type="PROSITE" id="PS52029"/>
    </source>
</evidence>
<dbReference type="AlphaFoldDB" id="A0A2V1MYG2"/>
<keyword evidence="2" id="KW-0808">Transferase</keyword>
<gene>
    <name evidence="9" type="ORF">DCM90_03690</name>
</gene>
<dbReference type="Gene3D" id="2.40.440.10">
    <property type="entry name" value="L,D-transpeptidase catalytic domain-like"/>
    <property type="match status" value="1"/>
</dbReference>
<dbReference type="PANTHER" id="PTHR30582:SF2">
    <property type="entry name" value="L,D-TRANSPEPTIDASE YCIB-RELATED"/>
    <property type="match status" value="1"/>
</dbReference>
<dbReference type="RefSeq" id="WP_109249998.1">
    <property type="nucleotide sequence ID" value="NZ_QCXQ01000002.1"/>
</dbReference>
<dbReference type="GO" id="GO:0018104">
    <property type="term" value="P:peptidoglycan-protein cross-linking"/>
    <property type="evidence" value="ECO:0007669"/>
    <property type="project" value="TreeGrafter"/>
</dbReference>
<dbReference type="Pfam" id="PF03734">
    <property type="entry name" value="YkuD"/>
    <property type="match status" value="1"/>
</dbReference>
<sequence length="195" mass="22127">MKRLLTTIGVVVVAIAIAVGLYSTQNKSTKAHQAADTAKQTVKVKKTAQPKEINWRKPSETKPYPKLKKSDWLDVDTKKERVYVKRGDKTLYTMYCSTGVGKNKTPHGTFHIQEERGTFFYNKESKEGAKYWVSWKDHGIYLFHTVPTDSKGNYIKSEAEELGKNAASHGCIRLSVADAKWVYEKVPYGMKVVIH</sequence>
<feature type="region of interest" description="Disordered" evidence="7">
    <location>
        <begin position="31"/>
        <end position="62"/>
    </location>
</feature>
<dbReference type="GO" id="GO:0071972">
    <property type="term" value="F:peptidoglycan L,D-transpeptidase activity"/>
    <property type="evidence" value="ECO:0007669"/>
    <property type="project" value="TreeGrafter"/>
</dbReference>
<evidence type="ECO:0000256" key="3">
    <source>
        <dbReference type="ARBA" id="ARBA00022960"/>
    </source>
</evidence>
<protein>
    <submittedName>
        <fullName evidence="9">L,D-transpeptidase</fullName>
    </submittedName>
</protein>
<dbReference type="Proteomes" id="UP000245080">
    <property type="component" value="Unassembled WGS sequence"/>
</dbReference>
<dbReference type="InterPro" id="IPR050979">
    <property type="entry name" value="LD-transpeptidase"/>
</dbReference>
<dbReference type="GO" id="GO:0005576">
    <property type="term" value="C:extracellular region"/>
    <property type="evidence" value="ECO:0007669"/>
    <property type="project" value="TreeGrafter"/>
</dbReference>
<dbReference type="GO" id="GO:0008360">
    <property type="term" value="P:regulation of cell shape"/>
    <property type="evidence" value="ECO:0007669"/>
    <property type="project" value="UniProtKB-UniRule"/>
</dbReference>
<dbReference type="PANTHER" id="PTHR30582">
    <property type="entry name" value="L,D-TRANSPEPTIDASE"/>
    <property type="match status" value="1"/>
</dbReference>
<accession>A0A2V1MYG2</accession>
<evidence type="ECO:0000256" key="1">
    <source>
        <dbReference type="ARBA" id="ARBA00004752"/>
    </source>
</evidence>
<dbReference type="SUPFAM" id="SSF141523">
    <property type="entry name" value="L,D-transpeptidase catalytic domain-like"/>
    <property type="match status" value="1"/>
</dbReference>
<keyword evidence="4 6" id="KW-0573">Peptidoglycan synthesis</keyword>